<evidence type="ECO:0008006" key="3">
    <source>
        <dbReference type="Google" id="ProtNLM"/>
    </source>
</evidence>
<sequence length="69" mass="7391">MGTLFVVMWWVKVNTDGVVSQGDNVAIAGGVLRDWGGNWIVGFKRNAAALGELIDLLELAASQEEFAIA</sequence>
<accession>A0ABR0PPC5</accession>
<dbReference type="Proteomes" id="UP001358586">
    <property type="component" value="Chromosome 6"/>
</dbReference>
<dbReference type="EMBL" id="JARKNE010000006">
    <property type="protein sequence ID" value="KAK5826213.1"/>
    <property type="molecule type" value="Genomic_DNA"/>
</dbReference>
<protein>
    <recommendedName>
        <fullName evidence="3">RNase H type-1 domain-containing protein</fullName>
    </recommendedName>
</protein>
<name>A0ABR0PPC5_GOSAR</name>
<reference evidence="1 2" key="1">
    <citation type="submission" date="2023-03" db="EMBL/GenBank/DDBJ databases">
        <title>WGS of Gossypium arboreum.</title>
        <authorList>
            <person name="Yu D."/>
        </authorList>
    </citation>
    <scope>NUCLEOTIDE SEQUENCE [LARGE SCALE GENOMIC DNA]</scope>
    <source>
        <tissue evidence="1">Leaf</tissue>
    </source>
</reference>
<keyword evidence="2" id="KW-1185">Reference proteome</keyword>
<evidence type="ECO:0000313" key="2">
    <source>
        <dbReference type="Proteomes" id="UP001358586"/>
    </source>
</evidence>
<organism evidence="1 2">
    <name type="scientific">Gossypium arboreum</name>
    <name type="common">Tree cotton</name>
    <name type="synonym">Gossypium nanking</name>
    <dbReference type="NCBI Taxonomy" id="29729"/>
    <lineage>
        <taxon>Eukaryota</taxon>
        <taxon>Viridiplantae</taxon>
        <taxon>Streptophyta</taxon>
        <taxon>Embryophyta</taxon>
        <taxon>Tracheophyta</taxon>
        <taxon>Spermatophyta</taxon>
        <taxon>Magnoliopsida</taxon>
        <taxon>eudicotyledons</taxon>
        <taxon>Gunneridae</taxon>
        <taxon>Pentapetalae</taxon>
        <taxon>rosids</taxon>
        <taxon>malvids</taxon>
        <taxon>Malvales</taxon>
        <taxon>Malvaceae</taxon>
        <taxon>Malvoideae</taxon>
        <taxon>Gossypium</taxon>
    </lineage>
</organism>
<evidence type="ECO:0000313" key="1">
    <source>
        <dbReference type="EMBL" id="KAK5826213.1"/>
    </source>
</evidence>
<gene>
    <name evidence="1" type="ORF">PVK06_021129</name>
</gene>
<comment type="caution">
    <text evidence="1">The sequence shown here is derived from an EMBL/GenBank/DDBJ whole genome shotgun (WGS) entry which is preliminary data.</text>
</comment>
<proteinExistence type="predicted"/>